<dbReference type="Pfam" id="PF07833">
    <property type="entry name" value="Cu_amine_oxidN1"/>
    <property type="match status" value="1"/>
</dbReference>
<dbReference type="InterPro" id="IPR036582">
    <property type="entry name" value="Mao_N_sf"/>
</dbReference>
<name>A0A6N2ZZM0_9FIRM</name>
<dbReference type="InterPro" id="IPR018711">
    <property type="entry name" value="NAGPA"/>
</dbReference>
<feature type="region of interest" description="Disordered" evidence="1">
    <location>
        <begin position="697"/>
        <end position="765"/>
    </location>
</feature>
<evidence type="ECO:0000256" key="2">
    <source>
        <dbReference type="SAM" id="SignalP"/>
    </source>
</evidence>
<organism evidence="5">
    <name type="scientific">Peptoniphilus gorbachii</name>
    <dbReference type="NCBI Taxonomy" id="411567"/>
    <lineage>
        <taxon>Bacteria</taxon>
        <taxon>Bacillati</taxon>
        <taxon>Bacillota</taxon>
        <taxon>Tissierellia</taxon>
        <taxon>Tissierellales</taxon>
        <taxon>Peptoniphilaceae</taxon>
        <taxon>Peptoniphilus</taxon>
    </lineage>
</organism>
<accession>A0A6N2ZZM0</accession>
<dbReference type="EMBL" id="CACRUP010000010">
    <property type="protein sequence ID" value="VYT85235.1"/>
    <property type="molecule type" value="Genomic_DNA"/>
</dbReference>
<proteinExistence type="predicted"/>
<reference evidence="5" key="1">
    <citation type="submission" date="2019-11" db="EMBL/GenBank/DDBJ databases">
        <authorList>
            <person name="Feng L."/>
        </authorList>
    </citation>
    <scope>NUCLEOTIDE SEQUENCE</scope>
    <source>
        <strain evidence="5">PgorbachiiLFYP46</strain>
    </source>
</reference>
<dbReference type="RefSeq" id="WP_156700864.1">
    <property type="nucleotide sequence ID" value="NZ_CACRUP010000010.1"/>
</dbReference>
<evidence type="ECO:0000256" key="1">
    <source>
        <dbReference type="SAM" id="MobiDB-lite"/>
    </source>
</evidence>
<feature type="domain" description="Phosphodiester glycosidase" evidence="4">
    <location>
        <begin position="228"/>
        <end position="381"/>
    </location>
</feature>
<dbReference type="Gene3D" id="3.30.457.10">
    <property type="entry name" value="Copper amine oxidase-like, N-terminal domain"/>
    <property type="match status" value="1"/>
</dbReference>
<dbReference type="PANTHER" id="PTHR40446">
    <property type="entry name" value="N-ACETYLGLUCOSAMINE-1-PHOSPHODIESTER ALPHA-N-ACETYLGLUCOSAMINIDASE"/>
    <property type="match status" value="1"/>
</dbReference>
<gene>
    <name evidence="5" type="ORF">PGLFYP46_01231</name>
</gene>
<feature type="compositionally biased region" description="Low complexity" evidence="1">
    <location>
        <begin position="745"/>
        <end position="765"/>
    </location>
</feature>
<dbReference type="Pfam" id="PF09992">
    <property type="entry name" value="NAGPA"/>
    <property type="match status" value="1"/>
</dbReference>
<evidence type="ECO:0000259" key="4">
    <source>
        <dbReference type="Pfam" id="PF09992"/>
    </source>
</evidence>
<dbReference type="AlphaFoldDB" id="A0A6N2ZZM0"/>
<feature type="signal peptide" evidence="2">
    <location>
        <begin position="1"/>
        <end position="23"/>
    </location>
</feature>
<evidence type="ECO:0000313" key="5">
    <source>
        <dbReference type="EMBL" id="VYT85235.1"/>
    </source>
</evidence>
<sequence>MNKKRISLVMIVFFMIVTSNVFAANKLLFKEPIAPGVVRYKYEISRDKKNAQANVVTVDLNNPHIKINTVAGGGTYTNKATVSQMADRTNAVALVNGDFFTMQLQGVPLGASIIDGDMKSSPAVLTDIWSFGIDENNTAFIDSTKFVGKVTAPNGKSYPIDGLNKTFYWYQPSKEYSHESKIQMYDSFWSSKSRGDKTAGEVLLSEDNVVEQIVYRKNIDMKIPKGKKILQVSGGSERFVRENIKVGDKVQINTNIEPNRNWKMMIGGHALLVENGAIKKYTKDVTSIGGIRARTAVGISKDGKTVYIVSCEGRTKRSAGISLNELSQFMLDLGAFKAMNLDGGGSTAMAVRNLGDIKRTRVTNPERNASERKVVNGLGVFNTTTNTGVISDVKFESDLNTIVGEQINLKLKSAWDEFLNPIDIKDRNYTVADNSNGANILKGLDYLSITPGKFNLVLTTNKGENINKEINIADPSKYSKFSIDTKSKIIKKGMTLDINAKGEYNNRKIKISPRVINYSFEDMTANVDPNNFKINILDYGRNPKIIAKLGNKTSTIALYDESTRLIKMKINDVNYSINGESKKMDAKPFIKNNRTLVPLRFVVEALGGEVNWDGENRLVSVNSNGKNIELKIDSPIIKIDGKDIKIDQAAIIKGDRTYVPIRFIAENLDMVVNYINESREIEISSFENKDTEKKFEIKKDESSKNTENNNSKNLRTNSNNKINSKNENNQINNNDGKNSNDNKSTENINNTQINNKPQNKINNFS</sequence>
<keyword evidence="2" id="KW-0732">Signal</keyword>
<evidence type="ECO:0008006" key="6">
    <source>
        <dbReference type="Google" id="ProtNLM"/>
    </source>
</evidence>
<dbReference type="InterPro" id="IPR012854">
    <property type="entry name" value="Cu_amine_oxidase-like_N"/>
</dbReference>
<feature type="compositionally biased region" description="Low complexity" evidence="1">
    <location>
        <begin position="705"/>
        <end position="737"/>
    </location>
</feature>
<protein>
    <recommendedName>
        <fullName evidence="6">Copper amine oxidase-like N-terminal domain-containing protein</fullName>
    </recommendedName>
</protein>
<dbReference type="PANTHER" id="PTHR40446:SF2">
    <property type="entry name" value="N-ACETYLGLUCOSAMINE-1-PHOSPHODIESTER ALPHA-N-ACETYLGLUCOSAMINIDASE"/>
    <property type="match status" value="1"/>
</dbReference>
<evidence type="ECO:0000259" key="3">
    <source>
        <dbReference type="Pfam" id="PF07833"/>
    </source>
</evidence>
<feature type="chain" id="PRO_5026732994" description="Copper amine oxidase-like N-terminal domain-containing protein" evidence="2">
    <location>
        <begin position="24"/>
        <end position="765"/>
    </location>
</feature>
<feature type="domain" description="Copper amine oxidase-like N-terminal" evidence="3">
    <location>
        <begin position="577"/>
        <end position="683"/>
    </location>
</feature>
<dbReference type="SUPFAM" id="SSF55383">
    <property type="entry name" value="Copper amine oxidase, domain N"/>
    <property type="match status" value="1"/>
</dbReference>